<proteinExistence type="predicted"/>
<reference evidence="1" key="1">
    <citation type="journal article" date="2015" name="Nature">
        <title>Complex archaea that bridge the gap between prokaryotes and eukaryotes.</title>
        <authorList>
            <person name="Spang A."/>
            <person name="Saw J.H."/>
            <person name="Jorgensen S.L."/>
            <person name="Zaremba-Niedzwiedzka K."/>
            <person name="Martijn J."/>
            <person name="Lind A.E."/>
            <person name="van Eijk R."/>
            <person name="Schleper C."/>
            <person name="Guy L."/>
            <person name="Ettema T.J."/>
        </authorList>
    </citation>
    <scope>NUCLEOTIDE SEQUENCE</scope>
</reference>
<dbReference type="AlphaFoldDB" id="A0A0F9GG29"/>
<sequence length="79" mass="9078">MSKTACKKCIAYNMEFSCEEAEMKTKDGKTVEHGMTIYHPYYGPMVVEIVARKLDAHGRYCYADPSDLYSQEEDCPKKL</sequence>
<evidence type="ECO:0000313" key="1">
    <source>
        <dbReference type="EMBL" id="KKL89541.1"/>
    </source>
</evidence>
<gene>
    <name evidence="1" type="ORF">LCGC14_1913700</name>
</gene>
<comment type="caution">
    <text evidence="1">The sequence shown here is derived from an EMBL/GenBank/DDBJ whole genome shotgun (WGS) entry which is preliminary data.</text>
</comment>
<accession>A0A0F9GG29</accession>
<organism evidence="1">
    <name type="scientific">marine sediment metagenome</name>
    <dbReference type="NCBI Taxonomy" id="412755"/>
    <lineage>
        <taxon>unclassified sequences</taxon>
        <taxon>metagenomes</taxon>
        <taxon>ecological metagenomes</taxon>
    </lineage>
</organism>
<name>A0A0F9GG29_9ZZZZ</name>
<dbReference type="EMBL" id="LAZR01020258">
    <property type="protein sequence ID" value="KKL89541.1"/>
    <property type="molecule type" value="Genomic_DNA"/>
</dbReference>
<protein>
    <submittedName>
        <fullName evidence="1">Uncharacterized protein</fullName>
    </submittedName>
</protein>